<evidence type="ECO:0000256" key="1">
    <source>
        <dbReference type="SAM" id="Phobius"/>
    </source>
</evidence>
<keyword evidence="1" id="KW-0812">Transmembrane</keyword>
<keyword evidence="1" id="KW-0472">Membrane</keyword>
<dbReference type="EMBL" id="MAJD01000002">
    <property type="protein sequence ID" value="OBX33842.1"/>
    <property type="molecule type" value="Genomic_DNA"/>
</dbReference>
<keyword evidence="1" id="KW-1133">Transmembrane helix</keyword>
<evidence type="ECO:0000313" key="3">
    <source>
        <dbReference type="Proteomes" id="UP000092504"/>
    </source>
</evidence>
<feature type="transmembrane region" description="Helical" evidence="1">
    <location>
        <begin position="26"/>
        <end position="42"/>
    </location>
</feature>
<name>A0A1B8NV15_HALEL</name>
<reference evidence="2 3" key="1">
    <citation type="submission" date="2016-06" db="EMBL/GenBank/DDBJ databases">
        <title>Genome sequence of halotolerant plant growth promoting strain of Halomonas elongata HEK1 isolated from salterns of Rann of Kutch, Gujarat, India.</title>
        <authorList>
            <person name="Gaba S."/>
            <person name="Singh R.N."/>
            <person name="Abrol S."/>
            <person name="Kaushik R."/>
            <person name="Saxena A.K."/>
        </authorList>
    </citation>
    <scope>NUCLEOTIDE SEQUENCE [LARGE SCALE GENOMIC DNA]</scope>
    <source>
        <strain evidence="2 3">HEK1</strain>
    </source>
</reference>
<protein>
    <recommendedName>
        <fullName evidence="4">Type II secretion system protein M</fullName>
    </recommendedName>
</protein>
<accession>A0A1B8NV15</accession>
<evidence type="ECO:0008006" key="4">
    <source>
        <dbReference type="Google" id="ProtNLM"/>
    </source>
</evidence>
<dbReference type="Proteomes" id="UP000092504">
    <property type="component" value="Unassembled WGS sequence"/>
</dbReference>
<gene>
    <name evidence="2" type="ORF">A8U91_02884</name>
</gene>
<proteinExistence type="predicted"/>
<comment type="caution">
    <text evidence="2">The sequence shown here is derived from an EMBL/GenBank/DDBJ whole genome shotgun (WGS) entry which is preliminary data.</text>
</comment>
<dbReference type="PATRIC" id="fig|2746.7.peg.2956"/>
<organism evidence="2 3">
    <name type="scientific">Halomonas elongata</name>
    <dbReference type="NCBI Taxonomy" id="2746"/>
    <lineage>
        <taxon>Bacteria</taxon>
        <taxon>Pseudomonadati</taxon>
        <taxon>Pseudomonadota</taxon>
        <taxon>Gammaproteobacteria</taxon>
        <taxon>Oceanospirillales</taxon>
        <taxon>Halomonadaceae</taxon>
        <taxon>Halomonas</taxon>
    </lineage>
</organism>
<sequence length="157" mass="17171">MTSLTSLLSPLQRAWQSREPGERRTLAIGAGIIVLLLGYLAISRLAAIDVTHTAPPPATASRLPAIQPLAQQRWLAAAERHGIDAPHLESQAHGLRLQGRVPQPQSVTTFARWAAQHGWWTTEWSLTRESDGGLALDMTLVAELERQPIAEHDEATP</sequence>
<dbReference type="AlphaFoldDB" id="A0A1B8NV15"/>
<evidence type="ECO:0000313" key="2">
    <source>
        <dbReference type="EMBL" id="OBX33842.1"/>
    </source>
</evidence>